<dbReference type="KEGG" id="xdi:EZH22_23215"/>
<keyword evidence="6" id="KW-1185">Reference proteome</keyword>
<dbReference type="Pfam" id="PF13692">
    <property type="entry name" value="Glyco_trans_1_4"/>
    <property type="match status" value="1"/>
</dbReference>
<feature type="transmembrane region" description="Helical" evidence="3">
    <location>
        <begin position="94"/>
        <end position="113"/>
    </location>
</feature>
<accession>A0A974PMV8</accession>
<reference evidence="5 6" key="1">
    <citation type="submission" date="2020-10" db="EMBL/GenBank/DDBJ databases">
        <title>Degradation of 1,4-Dioxane by Xanthobacter sp. YN2, via a Novel Group-2 Soluble Di-Iron Monooxygenase.</title>
        <authorList>
            <person name="Ma F."/>
            <person name="Wang Y."/>
            <person name="Yang J."/>
            <person name="Guo H."/>
            <person name="Su D."/>
            <person name="Yu L."/>
        </authorList>
    </citation>
    <scope>NUCLEOTIDE SEQUENCE [LARGE SCALE GENOMIC DNA]</scope>
    <source>
        <strain evidence="5 6">YN2</strain>
    </source>
</reference>
<protein>
    <submittedName>
        <fullName evidence="5">Glycosyltransferase family 4 protein</fullName>
    </submittedName>
</protein>
<organism evidence="5 6">
    <name type="scientific">Xanthobacter dioxanivorans</name>
    <dbReference type="NCBI Taxonomy" id="2528964"/>
    <lineage>
        <taxon>Bacteria</taxon>
        <taxon>Pseudomonadati</taxon>
        <taxon>Pseudomonadota</taxon>
        <taxon>Alphaproteobacteria</taxon>
        <taxon>Hyphomicrobiales</taxon>
        <taxon>Xanthobacteraceae</taxon>
        <taxon>Xanthobacter</taxon>
    </lineage>
</organism>
<keyword evidence="3" id="KW-0472">Membrane</keyword>
<feature type="transmembrane region" description="Helical" evidence="3">
    <location>
        <begin position="133"/>
        <end position="151"/>
    </location>
</feature>
<keyword evidence="3" id="KW-1133">Transmembrane helix</keyword>
<dbReference type="SUPFAM" id="SSF53756">
    <property type="entry name" value="UDP-Glycosyltransferase/glycogen phosphorylase"/>
    <property type="match status" value="1"/>
</dbReference>
<gene>
    <name evidence="5" type="ORF">EZH22_23215</name>
</gene>
<feature type="domain" description="Glycosyltransferase subfamily 4-like N-terminal" evidence="4">
    <location>
        <begin position="15"/>
        <end position="174"/>
    </location>
</feature>
<dbReference type="RefSeq" id="WP_203192775.1">
    <property type="nucleotide sequence ID" value="NZ_CP063362.1"/>
</dbReference>
<dbReference type="PANTHER" id="PTHR12526">
    <property type="entry name" value="GLYCOSYLTRANSFERASE"/>
    <property type="match status" value="1"/>
</dbReference>
<dbReference type="EMBL" id="CP063362">
    <property type="protein sequence ID" value="QRG05900.1"/>
    <property type="molecule type" value="Genomic_DNA"/>
</dbReference>
<name>A0A974PMV8_9HYPH</name>
<evidence type="ECO:0000259" key="4">
    <source>
        <dbReference type="Pfam" id="PF13439"/>
    </source>
</evidence>
<evidence type="ECO:0000256" key="2">
    <source>
        <dbReference type="ARBA" id="ARBA00022679"/>
    </source>
</evidence>
<dbReference type="Pfam" id="PF13439">
    <property type="entry name" value="Glyco_transf_4"/>
    <property type="match status" value="1"/>
</dbReference>
<keyword evidence="2" id="KW-0808">Transferase</keyword>
<dbReference type="PANTHER" id="PTHR12526:SF510">
    <property type="entry name" value="D-INOSITOL 3-PHOSPHATE GLYCOSYLTRANSFERASE"/>
    <property type="match status" value="1"/>
</dbReference>
<dbReference type="CDD" id="cd03801">
    <property type="entry name" value="GT4_PimA-like"/>
    <property type="match status" value="1"/>
</dbReference>
<evidence type="ECO:0000313" key="5">
    <source>
        <dbReference type="EMBL" id="QRG05900.1"/>
    </source>
</evidence>
<dbReference type="Proteomes" id="UP000596427">
    <property type="component" value="Chromosome"/>
</dbReference>
<dbReference type="InterPro" id="IPR028098">
    <property type="entry name" value="Glyco_trans_4-like_N"/>
</dbReference>
<evidence type="ECO:0000256" key="1">
    <source>
        <dbReference type="ARBA" id="ARBA00022676"/>
    </source>
</evidence>
<dbReference type="Gene3D" id="3.40.50.2000">
    <property type="entry name" value="Glycogen Phosphorylase B"/>
    <property type="match status" value="2"/>
</dbReference>
<dbReference type="AlphaFoldDB" id="A0A974PMV8"/>
<evidence type="ECO:0000313" key="6">
    <source>
        <dbReference type="Proteomes" id="UP000596427"/>
    </source>
</evidence>
<sequence length="373" mass="41902">MKILILTPHYPPRQGGTSDYVARLCLELKERGHKVTVITRDGAPIYDAVKVSVLNGPWSLWSLKSLVNEISLERPDAILLQYGPYSFNRRGPGIPVVSLVIMASVITKIPFVVYAHELYANWNHSYLRAPWHFAQRIAVVLMIFFSKRFVLTIESRRRRLLHFLPWWRKRLDVISVAPTLDREVIDANWRASRGIGENTALLSAMGTDDPEKGARLLGQIADALAARKIDFRFVTIGGLRPNHPRIESWGYVSAHDAWNLVATSDLFVLPYDDGVSGRRTSALNALAAGTAILTTYGVNTDDTLFPRGSIAMVPAGQPMELAKTAVEIFSDSSVRKALRSVSLHLSEQFSWHKHVMYWETILRECIDNGTGDR</sequence>
<keyword evidence="3" id="KW-0812">Transmembrane</keyword>
<dbReference type="GO" id="GO:0016757">
    <property type="term" value="F:glycosyltransferase activity"/>
    <property type="evidence" value="ECO:0007669"/>
    <property type="project" value="UniProtKB-KW"/>
</dbReference>
<keyword evidence="1" id="KW-0328">Glycosyltransferase</keyword>
<proteinExistence type="predicted"/>
<evidence type="ECO:0000256" key="3">
    <source>
        <dbReference type="SAM" id="Phobius"/>
    </source>
</evidence>